<feature type="transmembrane region" description="Helical" evidence="11">
    <location>
        <begin position="632"/>
        <end position="655"/>
    </location>
</feature>
<name>A0A834TX24_9FABA</name>
<dbReference type="GO" id="GO:0004672">
    <property type="term" value="F:protein kinase activity"/>
    <property type="evidence" value="ECO:0007669"/>
    <property type="project" value="InterPro"/>
</dbReference>
<dbReference type="OrthoDB" id="676979at2759"/>
<keyword evidence="10" id="KW-0325">Glycoprotein</keyword>
<keyword evidence="3" id="KW-0433">Leucine-rich repeat</keyword>
<dbReference type="PROSITE" id="PS51450">
    <property type="entry name" value="LRR"/>
    <property type="match status" value="1"/>
</dbReference>
<comment type="subcellular location">
    <subcellularLocation>
        <location evidence="1">Cell membrane</location>
        <topology evidence="1">Single-pass membrane protein</topology>
    </subcellularLocation>
    <subcellularLocation>
        <location evidence="2">Membrane</location>
        <topology evidence="2">Single-pass type I membrane protein</topology>
    </subcellularLocation>
</comment>
<dbReference type="Gene3D" id="1.10.510.10">
    <property type="entry name" value="Transferase(Phosphotransferase) domain 1"/>
    <property type="match status" value="2"/>
</dbReference>
<evidence type="ECO:0000256" key="11">
    <source>
        <dbReference type="SAM" id="Phobius"/>
    </source>
</evidence>
<dbReference type="FunFam" id="3.80.10.10:FF:000453">
    <property type="entry name" value="Leucine-rich receptor-like protein kinase family protein"/>
    <property type="match status" value="1"/>
</dbReference>
<evidence type="ECO:0000256" key="8">
    <source>
        <dbReference type="ARBA" id="ARBA00023136"/>
    </source>
</evidence>
<dbReference type="GO" id="GO:0051707">
    <property type="term" value="P:response to other organism"/>
    <property type="evidence" value="ECO:0007669"/>
    <property type="project" value="UniProtKB-ARBA"/>
</dbReference>
<evidence type="ECO:0000256" key="4">
    <source>
        <dbReference type="ARBA" id="ARBA00022692"/>
    </source>
</evidence>
<comment type="caution">
    <text evidence="13">The sequence shown here is derived from an EMBL/GenBank/DDBJ whole genome shotgun (WGS) entry which is preliminary data.</text>
</comment>
<organism evidence="13 14">
    <name type="scientific">Senna tora</name>
    <dbReference type="NCBI Taxonomy" id="362788"/>
    <lineage>
        <taxon>Eukaryota</taxon>
        <taxon>Viridiplantae</taxon>
        <taxon>Streptophyta</taxon>
        <taxon>Embryophyta</taxon>
        <taxon>Tracheophyta</taxon>
        <taxon>Spermatophyta</taxon>
        <taxon>Magnoliopsida</taxon>
        <taxon>eudicotyledons</taxon>
        <taxon>Gunneridae</taxon>
        <taxon>Pentapetalae</taxon>
        <taxon>rosids</taxon>
        <taxon>fabids</taxon>
        <taxon>Fabales</taxon>
        <taxon>Fabaceae</taxon>
        <taxon>Caesalpinioideae</taxon>
        <taxon>Cassia clade</taxon>
        <taxon>Senna</taxon>
    </lineage>
</organism>
<dbReference type="InterPro" id="IPR001245">
    <property type="entry name" value="Ser-Thr/Tyr_kinase_cat_dom"/>
</dbReference>
<dbReference type="GO" id="GO:0009791">
    <property type="term" value="P:post-embryonic development"/>
    <property type="evidence" value="ECO:0007669"/>
    <property type="project" value="UniProtKB-ARBA"/>
</dbReference>
<keyword evidence="8 11" id="KW-0472">Membrane</keyword>
<dbReference type="GO" id="GO:0006952">
    <property type="term" value="P:defense response"/>
    <property type="evidence" value="ECO:0007669"/>
    <property type="project" value="UniProtKB-ARBA"/>
</dbReference>
<dbReference type="Pfam" id="PF00560">
    <property type="entry name" value="LRR_1"/>
    <property type="match status" value="6"/>
</dbReference>
<dbReference type="PRINTS" id="PR00019">
    <property type="entry name" value="LEURICHRPT"/>
</dbReference>
<dbReference type="InterPro" id="IPR013210">
    <property type="entry name" value="LRR_N_plant-typ"/>
</dbReference>
<evidence type="ECO:0000256" key="2">
    <source>
        <dbReference type="ARBA" id="ARBA00004479"/>
    </source>
</evidence>
<keyword evidence="7 11" id="KW-1133">Transmembrane helix</keyword>
<dbReference type="FunFam" id="3.80.10.10:FF:001678">
    <property type="entry name" value="Calmodulin-binding receptor kinase CaMRLK"/>
    <property type="match status" value="1"/>
</dbReference>
<accession>A0A834TX24</accession>
<feature type="domain" description="Protein kinase" evidence="12">
    <location>
        <begin position="636"/>
        <end position="910"/>
    </location>
</feature>
<dbReference type="GO" id="GO:0005886">
    <property type="term" value="C:plasma membrane"/>
    <property type="evidence" value="ECO:0007669"/>
    <property type="project" value="UniProtKB-SubCell"/>
</dbReference>
<dbReference type="PANTHER" id="PTHR27000">
    <property type="entry name" value="LEUCINE-RICH REPEAT RECEPTOR-LIKE PROTEIN KINASE FAMILY PROTEIN-RELATED"/>
    <property type="match status" value="1"/>
</dbReference>
<dbReference type="EMBL" id="JAAIUW010000005">
    <property type="protein sequence ID" value="KAF7830108.1"/>
    <property type="molecule type" value="Genomic_DNA"/>
</dbReference>
<dbReference type="Pfam" id="PF08263">
    <property type="entry name" value="LRRNT_2"/>
    <property type="match status" value="1"/>
</dbReference>
<proteinExistence type="predicted"/>
<dbReference type="SUPFAM" id="SSF56112">
    <property type="entry name" value="Protein kinase-like (PK-like)"/>
    <property type="match status" value="1"/>
</dbReference>
<dbReference type="InterPro" id="IPR032675">
    <property type="entry name" value="LRR_dom_sf"/>
</dbReference>
<protein>
    <submittedName>
        <fullName evidence="13">Putative inactive leucine-rich repeat receptor-like protein kinase</fullName>
    </submittedName>
</protein>
<evidence type="ECO:0000313" key="13">
    <source>
        <dbReference type="EMBL" id="KAF7830108.1"/>
    </source>
</evidence>
<dbReference type="InterPro" id="IPR003591">
    <property type="entry name" value="Leu-rich_rpt_typical-subtyp"/>
</dbReference>
<dbReference type="Pfam" id="PF07714">
    <property type="entry name" value="PK_Tyr_Ser-Thr"/>
    <property type="match status" value="1"/>
</dbReference>
<evidence type="ECO:0000256" key="10">
    <source>
        <dbReference type="ARBA" id="ARBA00023180"/>
    </source>
</evidence>
<keyword evidence="14" id="KW-1185">Reference proteome</keyword>
<keyword evidence="5" id="KW-0732">Signal</keyword>
<gene>
    <name evidence="13" type="ORF">G2W53_012441</name>
</gene>
<dbReference type="PROSITE" id="PS50011">
    <property type="entry name" value="PROTEIN_KINASE_DOM"/>
    <property type="match status" value="1"/>
</dbReference>
<dbReference type="PANTHER" id="PTHR27000:SF439">
    <property type="entry name" value="RECEPTOR-LIKE PROTEIN KINASE 7"/>
    <property type="match status" value="1"/>
</dbReference>
<evidence type="ECO:0000256" key="6">
    <source>
        <dbReference type="ARBA" id="ARBA00022737"/>
    </source>
</evidence>
<evidence type="ECO:0000259" key="12">
    <source>
        <dbReference type="PROSITE" id="PS50011"/>
    </source>
</evidence>
<keyword evidence="9 13" id="KW-0675">Receptor</keyword>
<evidence type="ECO:0000256" key="3">
    <source>
        <dbReference type="ARBA" id="ARBA00022614"/>
    </source>
</evidence>
<evidence type="ECO:0000256" key="9">
    <source>
        <dbReference type="ARBA" id="ARBA00023170"/>
    </source>
</evidence>
<reference evidence="13" key="1">
    <citation type="submission" date="2020-09" db="EMBL/GenBank/DDBJ databases">
        <title>Genome-Enabled Discovery of Anthraquinone Biosynthesis in Senna tora.</title>
        <authorList>
            <person name="Kang S.-H."/>
            <person name="Pandey R.P."/>
            <person name="Lee C.-M."/>
            <person name="Sim J.-S."/>
            <person name="Jeong J.-T."/>
            <person name="Choi B.-S."/>
            <person name="Jung M."/>
            <person name="Ginzburg D."/>
            <person name="Zhao K."/>
            <person name="Won S.Y."/>
            <person name="Oh T.-J."/>
            <person name="Yu Y."/>
            <person name="Kim N.-H."/>
            <person name="Lee O.R."/>
            <person name="Lee T.-H."/>
            <person name="Bashyal P."/>
            <person name="Kim T.-S."/>
            <person name="Lee W.-H."/>
            <person name="Kawkins C."/>
            <person name="Kim C.-K."/>
            <person name="Kim J.S."/>
            <person name="Ahn B.O."/>
            <person name="Rhee S.Y."/>
            <person name="Sohng J.K."/>
        </authorList>
    </citation>
    <scope>NUCLEOTIDE SEQUENCE</scope>
    <source>
        <tissue evidence="13">Leaf</tissue>
    </source>
</reference>
<dbReference type="SUPFAM" id="SSF52047">
    <property type="entry name" value="RNI-like"/>
    <property type="match status" value="1"/>
</dbReference>
<evidence type="ECO:0000256" key="1">
    <source>
        <dbReference type="ARBA" id="ARBA00004162"/>
    </source>
</evidence>
<dbReference type="AlphaFoldDB" id="A0A834TX24"/>
<dbReference type="Pfam" id="PF13855">
    <property type="entry name" value="LRR_8"/>
    <property type="match status" value="4"/>
</dbReference>
<dbReference type="InterPro" id="IPR011009">
    <property type="entry name" value="Kinase-like_dom_sf"/>
</dbReference>
<evidence type="ECO:0000313" key="14">
    <source>
        <dbReference type="Proteomes" id="UP000634136"/>
    </source>
</evidence>
<keyword evidence="6" id="KW-0677">Repeat</keyword>
<dbReference type="SUPFAM" id="SSF52058">
    <property type="entry name" value="L domain-like"/>
    <property type="match status" value="1"/>
</dbReference>
<sequence length="925" mass="102801">MEDGAKHAGCDKDHTLYIPSRKAEWASINDPIGFLSNWIVVNSSSTTICHWYGITCRHNSSGVNAVHLSGKNITSKSNTSVSISSIFQLPHVEHIDLSDNQLSVGWEITNFTSPSPLRYLNLSNNNFTGSLPRGLFTASFSLIQTLDLSNNMFSGEIPHQIGKHFSSLTYLDLGGNVLVGNIPDSITNMTRLQYLTLASNQLWGEIPQQIGLMKSLKWIYLGYNNLSGEIPQGIGELISLNHLDLVYNNLTGQIPRSFGNLTNLENLFLYQNKLTGLIPPSVFELKKLVSLDLSDNFLRGDIPELVIQLQRLEILHLFSNNFTGRIPNALTSLPRLQVLQLWSNGFTGKLPGDLGKRNNLTVLDLSSNNLSGVIPDSLCHSGNLYKLILFSNSLEGPIPNSLTSCLSLRRVRLQNNKLSGELPTQLTQLSQIYFLDISSNRLSGRIDDRKWDMLALQLLNLGSNNFSGELPVSFGSKNLEKLDLSGNRFSGYIPRGVGRLAELMELKLSNNELHGDIPEEITLCKKLVVLNVSHNDLSGKIPTSLGDMPVLSLLDLSQNQLSGEIPENLGKVESLVQVNISHNHFHGQLPATGAFLAINGSAVTGNDLCGDTWSGLPPCKKSSKNGRRWRVVVLWFVMMGVVGFGLGGCMIVYVGRRIRKKLEVKRVESKDGRWEMEFLDSKAAKLISMEEVIWSAKEGKVISKEKRRGWYEGKWNMNEVMQMEVKEMREVNWGALVELGKVEHSNVVKLMGMCRCGKGGYLVYEYVEGKRLRQVLSDMNWERRRRIAVGIAKALNYVHAHCSASVLVAEMSAERVLIDANDVPRLKLSPEARSGKEKSSEIYGMGVILMEILTGRNPEMEEEEGIVEWARQRQEQKEMVETMSVALQCTASDPAARPCATRVFKTLSALSSTTTLSSCLFPLNP</sequence>
<dbReference type="InterPro" id="IPR001611">
    <property type="entry name" value="Leu-rich_rpt"/>
</dbReference>
<keyword evidence="13" id="KW-0808">Transferase</keyword>
<keyword evidence="4 11" id="KW-0812">Transmembrane</keyword>
<evidence type="ECO:0000256" key="5">
    <source>
        <dbReference type="ARBA" id="ARBA00022729"/>
    </source>
</evidence>
<dbReference type="InterPro" id="IPR000719">
    <property type="entry name" value="Prot_kinase_dom"/>
</dbReference>
<keyword evidence="13" id="KW-0418">Kinase</keyword>
<dbReference type="FunFam" id="3.80.10.10:FF:000726">
    <property type="entry name" value="Probably inactive leucine-rich repeat receptor-like protein kinase"/>
    <property type="match status" value="1"/>
</dbReference>
<evidence type="ECO:0000256" key="7">
    <source>
        <dbReference type="ARBA" id="ARBA00022989"/>
    </source>
</evidence>
<dbReference type="GO" id="GO:0005524">
    <property type="term" value="F:ATP binding"/>
    <property type="evidence" value="ECO:0007669"/>
    <property type="project" value="InterPro"/>
</dbReference>
<dbReference type="Gene3D" id="3.80.10.10">
    <property type="entry name" value="Ribonuclease Inhibitor"/>
    <property type="match status" value="2"/>
</dbReference>
<dbReference type="SMART" id="SM00369">
    <property type="entry name" value="LRR_TYP"/>
    <property type="match status" value="12"/>
</dbReference>
<dbReference type="Proteomes" id="UP000634136">
    <property type="component" value="Unassembled WGS sequence"/>
</dbReference>